<dbReference type="SUPFAM" id="SSF51430">
    <property type="entry name" value="NAD(P)-linked oxidoreductase"/>
    <property type="match status" value="1"/>
</dbReference>
<protein>
    <submittedName>
        <fullName evidence="1">Putative an aldehyde reductase</fullName>
    </submittedName>
</protein>
<reference evidence="1 2" key="1">
    <citation type="submission" date="2018-06" db="EMBL/GenBank/DDBJ databases">
        <authorList>
            <consortium name="Pathogen Informatics"/>
            <person name="Doyle S."/>
        </authorList>
    </citation>
    <scope>NUCLEOTIDE SEQUENCE [LARGE SCALE GENOMIC DNA]</scope>
    <source>
        <strain evidence="1 2">NCTC13443</strain>
    </source>
</reference>
<name>A0A377V3K7_KLEPN</name>
<evidence type="ECO:0000313" key="2">
    <source>
        <dbReference type="Proteomes" id="UP000255518"/>
    </source>
</evidence>
<gene>
    <name evidence="1" type="ORF">NCTC13443_03271</name>
</gene>
<dbReference type="PANTHER" id="PTHR43638:SF3">
    <property type="entry name" value="ALDEHYDE REDUCTASE"/>
    <property type="match status" value="1"/>
</dbReference>
<sequence length="132" mass="14128">MADGGWRALCNQPGALPISHRGALNTILLPWCQQHSLPVMAYCPLAQAGRLRDGLFSIAISLIWLTRGDYGSATAARLGDSSSGVLAIPKAASIEHVVQNAAALDIVLSGEELAQLDRLYPPPQRKTRLDMV</sequence>
<dbReference type="Gene3D" id="3.20.20.100">
    <property type="entry name" value="NADP-dependent oxidoreductase domain"/>
    <property type="match status" value="1"/>
</dbReference>
<accession>A0A377V3K7</accession>
<dbReference type="PANTHER" id="PTHR43638">
    <property type="entry name" value="OXIDOREDUCTASE, ALDO/KETO REDUCTASE FAMILY PROTEIN"/>
    <property type="match status" value="1"/>
</dbReference>
<dbReference type="InterPro" id="IPR036812">
    <property type="entry name" value="NAD(P)_OxRdtase_dom_sf"/>
</dbReference>
<dbReference type="AlphaFoldDB" id="A0A377V3K7"/>
<dbReference type="EMBL" id="UGKT01000001">
    <property type="protein sequence ID" value="STT02912.1"/>
    <property type="molecule type" value="Genomic_DNA"/>
</dbReference>
<proteinExistence type="predicted"/>
<organism evidence="1 2">
    <name type="scientific">Klebsiella pneumoniae</name>
    <dbReference type="NCBI Taxonomy" id="573"/>
    <lineage>
        <taxon>Bacteria</taxon>
        <taxon>Pseudomonadati</taxon>
        <taxon>Pseudomonadota</taxon>
        <taxon>Gammaproteobacteria</taxon>
        <taxon>Enterobacterales</taxon>
        <taxon>Enterobacteriaceae</taxon>
        <taxon>Klebsiella/Raoultella group</taxon>
        <taxon>Klebsiella</taxon>
        <taxon>Klebsiella pneumoniae complex</taxon>
    </lineage>
</organism>
<dbReference type="Proteomes" id="UP000255518">
    <property type="component" value="Unassembled WGS sequence"/>
</dbReference>
<evidence type="ECO:0000313" key="1">
    <source>
        <dbReference type="EMBL" id="STT02912.1"/>
    </source>
</evidence>